<name>A0A923PND1_9BACT</name>
<dbReference type="RefSeq" id="WP_187465805.1">
    <property type="nucleotide sequence ID" value="NZ_JACSIT010000071.1"/>
</dbReference>
<accession>A0A923PND1</accession>
<keyword evidence="2" id="KW-1185">Reference proteome</keyword>
<comment type="caution">
    <text evidence="1">The sequence shown here is derived from an EMBL/GenBank/DDBJ whole genome shotgun (WGS) entry which is preliminary data.</text>
</comment>
<dbReference type="Proteomes" id="UP000650081">
    <property type="component" value="Unassembled WGS sequence"/>
</dbReference>
<evidence type="ECO:0000313" key="2">
    <source>
        <dbReference type="Proteomes" id="UP000650081"/>
    </source>
</evidence>
<reference evidence="1" key="1">
    <citation type="submission" date="2020-08" db="EMBL/GenBank/DDBJ databases">
        <title>Lewinella bacteria from marine environments.</title>
        <authorList>
            <person name="Zhong Y."/>
        </authorList>
    </citation>
    <scope>NUCLEOTIDE SEQUENCE</scope>
    <source>
        <strain evidence="1">KCTC 42187</strain>
    </source>
</reference>
<sequence>MHKIILFYLFLLPPALVFGQCDPISAFNLPDSLRSVYSKHDLFLDFRIPRLIGDTFRIKNSHLIQLIPLGDEFTTDLRDILSYISCYAGGKHRSGACLADFFVIGELRYVLQPKLSTVIVFEDNPSFACGLDRKMYGINFIDDKVISIFEMASQWLYSVSSYDSWCYLKSPFSADFMYQSLSYYQDDPDTNMEYAKVIHVNHNGEVEISD</sequence>
<dbReference type="EMBL" id="JACSIT010000071">
    <property type="protein sequence ID" value="MBC6993697.1"/>
    <property type="molecule type" value="Genomic_DNA"/>
</dbReference>
<gene>
    <name evidence="1" type="ORF">H9S92_05970</name>
</gene>
<protein>
    <submittedName>
        <fullName evidence="1">Uncharacterized protein</fullName>
    </submittedName>
</protein>
<dbReference type="AlphaFoldDB" id="A0A923PND1"/>
<proteinExistence type="predicted"/>
<organism evidence="1 2">
    <name type="scientific">Neolewinella lacunae</name>
    <dbReference type="NCBI Taxonomy" id="1517758"/>
    <lineage>
        <taxon>Bacteria</taxon>
        <taxon>Pseudomonadati</taxon>
        <taxon>Bacteroidota</taxon>
        <taxon>Saprospiria</taxon>
        <taxon>Saprospirales</taxon>
        <taxon>Lewinellaceae</taxon>
        <taxon>Neolewinella</taxon>
    </lineage>
</organism>
<evidence type="ECO:0000313" key="1">
    <source>
        <dbReference type="EMBL" id="MBC6993697.1"/>
    </source>
</evidence>